<feature type="domain" description="Nudix hydrolase" evidence="7">
    <location>
        <begin position="33"/>
        <end position="167"/>
    </location>
</feature>
<sequence length="221" mass="23964">MRPQITTPEWLLSLTEAAKRMPVPVEMRPPASGGRSSAVLLLFGEGEAGPDVLLIQRNTGLRRHSGQPAFPGGALEPQDAGPVDCALREAEEETGVVRDGVHVLGTLPEFYIPPTGFRVTPVLAWWHTPSEVRAVDTDEVASVTRVPIAELADPANRVRTVLSNGRTGPAFRVRGMLVWGFTAGILDRLLVLGGWERPWRDQNVEVIDVFRPVARDGGGTP</sequence>
<dbReference type="InterPro" id="IPR015797">
    <property type="entry name" value="NUDIX_hydrolase-like_dom_sf"/>
</dbReference>
<dbReference type="SUPFAM" id="SSF55811">
    <property type="entry name" value="Nudix"/>
    <property type="match status" value="1"/>
</dbReference>
<dbReference type="PANTHER" id="PTHR12992">
    <property type="entry name" value="NUDIX HYDROLASE"/>
    <property type="match status" value="1"/>
</dbReference>
<comment type="cofactor">
    <cofactor evidence="1">
        <name>Mn(2+)</name>
        <dbReference type="ChEBI" id="CHEBI:29035"/>
    </cofactor>
</comment>
<dbReference type="CDD" id="cd03426">
    <property type="entry name" value="NUDIX_CoAse_Nudt7"/>
    <property type="match status" value="1"/>
</dbReference>
<dbReference type="GO" id="GO:0046872">
    <property type="term" value="F:metal ion binding"/>
    <property type="evidence" value="ECO:0007669"/>
    <property type="project" value="UniProtKB-KW"/>
</dbReference>
<evidence type="ECO:0000256" key="3">
    <source>
        <dbReference type="ARBA" id="ARBA00022723"/>
    </source>
</evidence>
<proteinExistence type="predicted"/>
<dbReference type="InterPro" id="IPR000086">
    <property type="entry name" value="NUDIX_hydrolase_dom"/>
</dbReference>
<keyword evidence="5" id="KW-0460">Magnesium</keyword>
<evidence type="ECO:0000256" key="5">
    <source>
        <dbReference type="ARBA" id="ARBA00022842"/>
    </source>
</evidence>
<dbReference type="PANTHER" id="PTHR12992:SF11">
    <property type="entry name" value="MITOCHONDRIAL COENZYME A DIPHOSPHATASE NUDT8"/>
    <property type="match status" value="1"/>
</dbReference>
<evidence type="ECO:0000313" key="8">
    <source>
        <dbReference type="EMBL" id="EOR72760.1"/>
    </source>
</evidence>
<protein>
    <recommendedName>
        <fullName evidence="7">Nudix hydrolase domain-containing protein</fullName>
    </recommendedName>
</protein>
<evidence type="ECO:0000256" key="2">
    <source>
        <dbReference type="ARBA" id="ARBA00001946"/>
    </source>
</evidence>
<evidence type="ECO:0000256" key="4">
    <source>
        <dbReference type="ARBA" id="ARBA00022801"/>
    </source>
</evidence>
<dbReference type="GO" id="GO:0010945">
    <property type="term" value="F:coenzyme A diphosphatase activity"/>
    <property type="evidence" value="ECO:0007669"/>
    <property type="project" value="InterPro"/>
</dbReference>
<comment type="caution">
    <text evidence="8">The sequence shown here is derived from an EMBL/GenBank/DDBJ whole genome shotgun (WGS) entry which is preliminary data.</text>
</comment>
<dbReference type="Gene3D" id="3.90.79.10">
    <property type="entry name" value="Nucleoside Triphosphate Pyrophosphohydrolase"/>
    <property type="match status" value="1"/>
</dbReference>
<dbReference type="Proteomes" id="UP000014184">
    <property type="component" value="Unassembled WGS sequence"/>
</dbReference>
<evidence type="ECO:0000256" key="6">
    <source>
        <dbReference type="ARBA" id="ARBA00023211"/>
    </source>
</evidence>
<evidence type="ECO:0000259" key="7">
    <source>
        <dbReference type="PROSITE" id="PS51462"/>
    </source>
</evidence>
<gene>
    <name evidence="8" type="ORF">TM51_00916</name>
</gene>
<dbReference type="AlphaFoldDB" id="A0A9P2TE06"/>
<dbReference type="Pfam" id="PF00293">
    <property type="entry name" value="NUDIX"/>
    <property type="match status" value="1"/>
</dbReference>
<accession>A0A9P2TE06</accession>
<evidence type="ECO:0000256" key="1">
    <source>
        <dbReference type="ARBA" id="ARBA00001936"/>
    </source>
</evidence>
<reference evidence="8 9" key="1">
    <citation type="journal article" date="2013" name="Genome Announc.">
        <title>Draft Genome Sequence of the Lignocellulose Decomposer Thermobifida fusca Strain TM51.</title>
        <authorList>
            <person name="Toth A."/>
            <person name="Barna T."/>
            <person name="Nagy I."/>
            <person name="Horvath B."/>
            <person name="Nagy I."/>
            <person name="Tancsics A."/>
            <person name="Kriszt B."/>
            <person name="Baka E."/>
            <person name="Fekete C."/>
            <person name="Kukolya J."/>
        </authorList>
    </citation>
    <scope>NUCLEOTIDE SEQUENCE [LARGE SCALE GENOMIC DNA]</scope>
    <source>
        <strain evidence="8 9">TM51</strain>
    </source>
</reference>
<evidence type="ECO:0000313" key="9">
    <source>
        <dbReference type="Proteomes" id="UP000014184"/>
    </source>
</evidence>
<keyword evidence="3" id="KW-0479">Metal-binding</keyword>
<keyword evidence="9" id="KW-1185">Reference proteome</keyword>
<dbReference type="EMBL" id="AOSG01000002">
    <property type="protein sequence ID" value="EOR72760.1"/>
    <property type="molecule type" value="Genomic_DNA"/>
</dbReference>
<organism evidence="8 9">
    <name type="scientific">Thermobifida fusca TM51</name>
    <dbReference type="NCBI Taxonomy" id="1169414"/>
    <lineage>
        <taxon>Bacteria</taxon>
        <taxon>Bacillati</taxon>
        <taxon>Actinomycetota</taxon>
        <taxon>Actinomycetes</taxon>
        <taxon>Streptosporangiales</taxon>
        <taxon>Nocardiopsidaceae</taxon>
        <taxon>Thermobifida</taxon>
    </lineage>
</organism>
<dbReference type="RefSeq" id="WP_011290566.1">
    <property type="nucleotide sequence ID" value="NZ_AOSG01000002.1"/>
</dbReference>
<keyword evidence="4" id="KW-0378">Hydrolase</keyword>
<dbReference type="InterPro" id="IPR045121">
    <property type="entry name" value="CoAse"/>
</dbReference>
<name>A0A9P2TE06_THEFU</name>
<keyword evidence="6" id="KW-0464">Manganese</keyword>
<comment type="cofactor">
    <cofactor evidence="2">
        <name>Mg(2+)</name>
        <dbReference type="ChEBI" id="CHEBI:18420"/>
    </cofactor>
</comment>
<dbReference type="PROSITE" id="PS51462">
    <property type="entry name" value="NUDIX"/>
    <property type="match status" value="1"/>
</dbReference>